<dbReference type="EMBL" id="JAFBDQ010000007">
    <property type="protein sequence ID" value="MBM7556770.1"/>
    <property type="molecule type" value="Genomic_DNA"/>
</dbReference>
<dbReference type="Proteomes" id="UP000774000">
    <property type="component" value="Unassembled WGS sequence"/>
</dbReference>
<keyword evidence="6" id="KW-0378">Hydrolase</keyword>
<evidence type="ECO:0000313" key="6">
    <source>
        <dbReference type="EMBL" id="MBM7556770.1"/>
    </source>
</evidence>
<name>A0A938XWV7_9FIRM</name>
<dbReference type="GO" id="GO:0009035">
    <property type="term" value="F:type I site-specific deoxyribonuclease activity"/>
    <property type="evidence" value="ECO:0007669"/>
    <property type="project" value="UniProtKB-EC"/>
</dbReference>
<evidence type="ECO:0000313" key="7">
    <source>
        <dbReference type="Proteomes" id="UP000774000"/>
    </source>
</evidence>
<keyword evidence="2" id="KW-0680">Restriction system</keyword>
<dbReference type="SUPFAM" id="SSF116734">
    <property type="entry name" value="DNA methylase specificity domain"/>
    <property type="match status" value="2"/>
</dbReference>
<dbReference type="Gene3D" id="3.90.220.20">
    <property type="entry name" value="DNA methylase specificity domains"/>
    <property type="match status" value="2"/>
</dbReference>
<protein>
    <submittedName>
        <fullName evidence="6">Type I restriction enzyme S subunit</fullName>
        <ecNumber evidence="6">3.1.21.3</ecNumber>
    </submittedName>
</protein>
<feature type="domain" description="Type I restriction modification DNA specificity" evidence="5">
    <location>
        <begin position="22"/>
        <end position="188"/>
    </location>
</feature>
<comment type="similarity">
    <text evidence="1">Belongs to the type-I restriction system S methylase family.</text>
</comment>
<keyword evidence="4" id="KW-0175">Coiled coil</keyword>
<gene>
    <name evidence="6" type="ORF">JOC47_001621</name>
</gene>
<evidence type="ECO:0000259" key="5">
    <source>
        <dbReference type="Pfam" id="PF01420"/>
    </source>
</evidence>
<dbReference type="InterPro" id="IPR044946">
    <property type="entry name" value="Restrct_endonuc_typeI_TRD_sf"/>
</dbReference>
<dbReference type="EC" id="3.1.21.3" evidence="6"/>
<keyword evidence="7" id="KW-1185">Reference proteome</keyword>
<dbReference type="CDD" id="cd17257">
    <property type="entry name" value="RMtype1_S_EcoBI-TRD1-CR1_like"/>
    <property type="match status" value="1"/>
</dbReference>
<feature type="coiled-coil region" evidence="4">
    <location>
        <begin position="388"/>
        <end position="415"/>
    </location>
</feature>
<organism evidence="6 7">
    <name type="scientific">Halanaerobacter jeridensis</name>
    <dbReference type="NCBI Taxonomy" id="706427"/>
    <lineage>
        <taxon>Bacteria</taxon>
        <taxon>Bacillati</taxon>
        <taxon>Bacillota</taxon>
        <taxon>Clostridia</taxon>
        <taxon>Halanaerobiales</taxon>
        <taxon>Halobacteroidaceae</taxon>
        <taxon>Halanaerobacter</taxon>
    </lineage>
</organism>
<dbReference type="Pfam" id="PF01420">
    <property type="entry name" value="Methylase_S"/>
    <property type="match status" value="2"/>
</dbReference>
<accession>A0A938XWV7</accession>
<dbReference type="AlphaFoldDB" id="A0A938XWV7"/>
<dbReference type="InterPro" id="IPR000055">
    <property type="entry name" value="Restrct_endonuc_typeI_TRD"/>
</dbReference>
<evidence type="ECO:0000256" key="3">
    <source>
        <dbReference type="ARBA" id="ARBA00023125"/>
    </source>
</evidence>
<dbReference type="Gene3D" id="1.10.287.1120">
    <property type="entry name" value="Bipartite methylase S protein"/>
    <property type="match status" value="1"/>
</dbReference>
<sequence>MSNEVKEGYKEVQLIGETIEVPDKWEVEELNDHIDVLSGSSFESDLFNNEKKGLPLIRIRNLQESNIDTYYSGEYDEKYIITNGDILIGMDGNFYVVKWNSKDALLNQRVCRVEASDDLLDQNYLYYRIQPEIEKIHRITPATTVKHLSVKDVRAIRIPVPPLPEQKKIADILFSVDQAIEKTAQIIAKTKELKQGLMQELLTKGIGYDEFKEVRIGPRVYNLPKNWNVIKLKKITDYISRGRRPNYVEKSPYKIINQACIYWDKIYKENVKFLDEEAWENLNEERKLKNNDVLLNSTGKGTIGRANCFDGEENYTCDGHVTIIRPSKNKLNSRYLKGFIESYEGQKHLERFCIRGSTNQVELSKTELERMYITLPPLEEQKKIANILSSADNKIQKKEEQKEKLKELKKGLMQKLLTGEIRVEV</sequence>
<reference evidence="6" key="1">
    <citation type="submission" date="2021-01" db="EMBL/GenBank/DDBJ databases">
        <title>Genomic Encyclopedia of Type Strains, Phase IV (KMG-IV): sequencing the most valuable type-strain genomes for metagenomic binning, comparative biology and taxonomic classification.</title>
        <authorList>
            <person name="Goeker M."/>
        </authorList>
    </citation>
    <scope>NUCLEOTIDE SEQUENCE</scope>
    <source>
        <strain evidence="6">DSM 23230</strain>
    </source>
</reference>
<comment type="caution">
    <text evidence="6">The sequence shown here is derived from an EMBL/GenBank/DDBJ whole genome shotgun (WGS) entry which is preliminary data.</text>
</comment>
<evidence type="ECO:0000256" key="2">
    <source>
        <dbReference type="ARBA" id="ARBA00022747"/>
    </source>
</evidence>
<dbReference type="PANTHER" id="PTHR30408">
    <property type="entry name" value="TYPE-1 RESTRICTION ENZYME ECOKI SPECIFICITY PROTEIN"/>
    <property type="match status" value="1"/>
</dbReference>
<feature type="domain" description="Type I restriction modification DNA specificity" evidence="5">
    <location>
        <begin position="224"/>
        <end position="406"/>
    </location>
</feature>
<keyword evidence="3" id="KW-0238">DNA-binding</keyword>
<dbReference type="PANTHER" id="PTHR30408:SF12">
    <property type="entry name" value="TYPE I RESTRICTION ENZYME MJAVIII SPECIFICITY SUBUNIT"/>
    <property type="match status" value="1"/>
</dbReference>
<dbReference type="GO" id="GO:0003677">
    <property type="term" value="F:DNA binding"/>
    <property type="evidence" value="ECO:0007669"/>
    <property type="project" value="UniProtKB-KW"/>
</dbReference>
<dbReference type="RefSeq" id="WP_204701548.1">
    <property type="nucleotide sequence ID" value="NZ_JAFBDQ010000007.1"/>
</dbReference>
<proteinExistence type="inferred from homology"/>
<dbReference type="GO" id="GO:0009307">
    <property type="term" value="P:DNA restriction-modification system"/>
    <property type="evidence" value="ECO:0007669"/>
    <property type="project" value="UniProtKB-KW"/>
</dbReference>
<evidence type="ECO:0000256" key="1">
    <source>
        <dbReference type="ARBA" id="ARBA00010923"/>
    </source>
</evidence>
<dbReference type="InterPro" id="IPR052021">
    <property type="entry name" value="Type-I_RS_S_subunit"/>
</dbReference>
<evidence type="ECO:0000256" key="4">
    <source>
        <dbReference type="SAM" id="Coils"/>
    </source>
</evidence>